<proteinExistence type="predicted"/>
<feature type="compositionally biased region" description="Low complexity" evidence="1">
    <location>
        <begin position="80"/>
        <end position="99"/>
    </location>
</feature>
<dbReference type="RefSeq" id="XP_040763314.1">
    <property type="nucleotide sequence ID" value="XM_040904573.1"/>
</dbReference>
<protein>
    <submittedName>
        <fullName evidence="2">Uncharacterized protein</fullName>
    </submittedName>
</protein>
<accession>A0A165DT32</accession>
<evidence type="ECO:0000313" key="3">
    <source>
        <dbReference type="Proteomes" id="UP000076871"/>
    </source>
</evidence>
<dbReference type="Proteomes" id="UP000076871">
    <property type="component" value="Unassembled WGS sequence"/>
</dbReference>
<dbReference type="GeneID" id="63821603"/>
<feature type="region of interest" description="Disordered" evidence="1">
    <location>
        <begin position="1"/>
        <end position="36"/>
    </location>
</feature>
<evidence type="ECO:0000313" key="2">
    <source>
        <dbReference type="EMBL" id="KZT05574.1"/>
    </source>
</evidence>
<evidence type="ECO:0000256" key="1">
    <source>
        <dbReference type="SAM" id="MobiDB-lite"/>
    </source>
</evidence>
<keyword evidence="3" id="KW-1185">Reference proteome</keyword>
<name>A0A165DT32_9APHY</name>
<feature type="region of interest" description="Disordered" evidence="1">
    <location>
        <begin position="59"/>
        <end position="99"/>
    </location>
</feature>
<dbReference type="AlphaFoldDB" id="A0A165DT32"/>
<dbReference type="STRING" id="1314785.A0A165DT32"/>
<reference evidence="2 3" key="1">
    <citation type="journal article" date="2016" name="Mol. Biol. Evol.">
        <title>Comparative Genomics of Early-Diverging Mushroom-Forming Fungi Provides Insights into the Origins of Lignocellulose Decay Capabilities.</title>
        <authorList>
            <person name="Nagy L.G."/>
            <person name="Riley R."/>
            <person name="Tritt A."/>
            <person name="Adam C."/>
            <person name="Daum C."/>
            <person name="Floudas D."/>
            <person name="Sun H."/>
            <person name="Yadav J.S."/>
            <person name="Pangilinan J."/>
            <person name="Larsson K.H."/>
            <person name="Matsuura K."/>
            <person name="Barry K."/>
            <person name="Labutti K."/>
            <person name="Kuo R."/>
            <person name="Ohm R.A."/>
            <person name="Bhattacharya S.S."/>
            <person name="Shirouzu T."/>
            <person name="Yoshinaga Y."/>
            <person name="Martin F.M."/>
            <person name="Grigoriev I.V."/>
            <person name="Hibbett D.S."/>
        </authorList>
    </citation>
    <scope>NUCLEOTIDE SEQUENCE [LARGE SCALE GENOMIC DNA]</scope>
    <source>
        <strain evidence="2 3">93-53</strain>
    </source>
</reference>
<dbReference type="EMBL" id="KV427629">
    <property type="protein sequence ID" value="KZT05574.1"/>
    <property type="molecule type" value="Genomic_DNA"/>
</dbReference>
<gene>
    <name evidence="2" type="ORF">LAESUDRAFT_655698</name>
</gene>
<dbReference type="OrthoDB" id="2590590at2759"/>
<organism evidence="2 3">
    <name type="scientific">Laetiporus sulphureus 93-53</name>
    <dbReference type="NCBI Taxonomy" id="1314785"/>
    <lineage>
        <taxon>Eukaryota</taxon>
        <taxon>Fungi</taxon>
        <taxon>Dikarya</taxon>
        <taxon>Basidiomycota</taxon>
        <taxon>Agaricomycotina</taxon>
        <taxon>Agaricomycetes</taxon>
        <taxon>Polyporales</taxon>
        <taxon>Laetiporus</taxon>
    </lineage>
</organism>
<dbReference type="InParanoid" id="A0A165DT32"/>
<feature type="region of interest" description="Disordered" evidence="1">
    <location>
        <begin position="323"/>
        <end position="365"/>
    </location>
</feature>
<sequence length="761" mass="84431">MNHEYDYPEDDVPVFPERDERGDDSLPTYDELAAQHGPNSRFGRWRKWIEKRAAERYADLTPEDLERRRARGWGEGLQDSEPVSESSSTSLPASSALESQEQILPAHVHGPPLHVQTDFSASFQPASPPGLDSDPSLLAELIPETIFPSHLKLCQFGSRFLPHATAPIRCLLPILNDQVLLIGHDNGLSVLDMYPHEWTETGLVKKGPADAEVRHIWEGEAVFQMSILEAESTGQGTPQGVVLALVGPDIDSPKDQDSIRTLRMYNLASIVSLAKWAIGQKGNRPLNLRYTPGRLNHPKRHRPQGSITKGLRNLVIDAPLAQPQAEPDPVTEPHASYSQVADSPVYTKPLPPRPSDSPIDAGSPSSWEMVDELPLMWAAHYTPLASPGSRLHNTSVLFFDHYRNENQRSRGGSLLAVATKSNIFLYEAPKGERAFHLIKEFYTPLTSRSIAFVHQAVTDPMSRSASDAAVRSGSRVNSRHSRVISLNVSAQRYSNQLSLFVIFEKKAGIIRIADSAVSEVELFEEANGAQQFLAPPGASSMGRKSRASWDGRGFVKEPKGVWVPPVKFDLPIEANHSLSASMCVLTRGKQSHIMPHPLPPSIPMTIPYRVLRWSVRPTHVSCRVCTPSQRRHGQSPFLQVVAFGEDGIEVRELPLSSLTERKGKRRDDEPVRAMADVSGSTGFLCSGGFWSDTHPSWLGRSVSMESQDSATSLDDWSEEEVADRLRARQGVYGWVRKGQDDWRVFWVGGSSREHEGDESDI</sequence>